<evidence type="ECO:0000256" key="1">
    <source>
        <dbReference type="SAM" id="SignalP"/>
    </source>
</evidence>
<evidence type="ECO:0000313" key="2">
    <source>
        <dbReference type="EMBL" id="NHF60848.1"/>
    </source>
</evidence>
<dbReference type="EMBL" id="VIKU02000005">
    <property type="protein sequence ID" value="NHF60848.1"/>
    <property type="molecule type" value="Genomic_DNA"/>
</dbReference>
<reference evidence="2" key="2">
    <citation type="submission" date="2020-03" db="EMBL/GenBank/DDBJ databases">
        <title>Flavobacteriaceae bacterium strain TP-CH-4, a member of the family Flavobacteriaceae isolated from a deep-sea seamount.</title>
        <authorList>
            <person name="Zhang D.-C."/>
        </authorList>
    </citation>
    <scope>NUCLEOTIDE SEQUENCE</scope>
    <source>
        <strain evidence="2">TP-CH-4</strain>
    </source>
</reference>
<accession>A0A967AV84</accession>
<dbReference type="AlphaFoldDB" id="A0A967AV84"/>
<gene>
    <name evidence="2" type="ORF">FK220_015950</name>
</gene>
<sequence length="289" mass="31621">MKKCLKKKNIAGLSMMVLTLLASCTKEEEAVIDFSDGEVITATELKSSDEAEFISEDIIGVVEDVYAADEISSTSKSNYRSDYLPDCVTITTVVTDTSKEKTIDFGEGCELPNGNVLSGIIYLSYAKDMDLVTKTLNLSLENFTFNGVAVEGNASVERVRDNGSGNPQSDAAWTFNGTYSDGDTFSFNGNRTREWIEGYGSGFWGDNVFLITGKGTFTGKLGNVFTKEITTPLRREWSCRFIVSGVLDISRNDATASLDFGDGSCDAKGLLTYPDGTSKEIFLRRFFNN</sequence>
<keyword evidence="3" id="KW-1185">Reference proteome</keyword>
<dbReference type="PROSITE" id="PS51257">
    <property type="entry name" value="PROKAR_LIPOPROTEIN"/>
    <property type="match status" value="1"/>
</dbReference>
<proteinExistence type="predicted"/>
<comment type="caution">
    <text evidence="2">The sequence shown here is derived from an EMBL/GenBank/DDBJ whole genome shotgun (WGS) entry which is preliminary data.</text>
</comment>
<evidence type="ECO:0008006" key="4">
    <source>
        <dbReference type="Google" id="ProtNLM"/>
    </source>
</evidence>
<evidence type="ECO:0000313" key="3">
    <source>
        <dbReference type="Proteomes" id="UP000707206"/>
    </source>
</evidence>
<reference evidence="2" key="1">
    <citation type="submission" date="2019-07" db="EMBL/GenBank/DDBJ databases">
        <authorList>
            <person name="De-Chao Zhang Q."/>
        </authorList>
    </citation>
    <scope>NUCLEOTIDE SEQUENCE</scope>
    <source>
        <strain evidence="2">TP-CH-4</strain>
    </source>
</reference>
<dbReference type="Proteomes" id="UP000707206">
    <property type="component" value="Unassembled WGS sequence"/>
</dbReference>
<organism evidence="2 3">
    <name type="scientific">Pelagihabitans pacificus</name>
    <dbReference type="NCBI Taxonomy" id="2696054"/>
    <lineage>
        <taxon>Bacteria</taxon>
        <taxon>Pseudomonadati</taxon>
        <taxon>Bacteroidota</taxon>
        <taxon>Flavobacteriia</taxon>
        <taxon>Flavobacteriales</taxon>
        <taxon>Flavobacteriaceae</taxon>
        <taxon>Pelagihabitans</taxon>
    </lineage>
</organism>
<keyword evidence="1" id="KW-0732">Signal</keyword>
<dbReference type="RefSeq" id="WP_152575345.1">
    <property type="nucleotide sequence ID" value="NZ_VIKU02000005.1"/>
</dbReference>
<feature type="chain" id="PRO_5036741382" description="Lipoprotein" evidence="1">
    <location>
        <begin position="23"/>
        <end position="289"/>
    </location>
</feature>
<protein>
    <recommendedName>
        <fullName evidence="4">Lipoprotein</fullName>
    </recommendedName>
</protein>
<name>A0A967AV84_9FLAO</name>
<feature type="signal peptide" evidence="1">
    <location>
        <begin position="1"/>
        <end position="22"/>
    </location>
</feature>